<evidence type="ECO:0000259" key="2">
    <source>
        <dbReference type="Pfam" id="PF01030"/>
    </source>
</evidence>
<dbReference type="Pfam" id="PF01030">
    <property type="entry name" value="Recep_L_domain"/>
    <property type="match status" value="4"/>
</dbReference>
<accession>A0AAE9CZ64</accession>
<evidence type="ECO:0000313" key="3">
    <source>
        <dbReference type="EMBL" id="ULT87100.1"/>
    </source>
</evidence>
<protein>
    <recommendedName>
        <fullName evidence="2">Receptor L-domain domain-containing protein</fullName>
    </recommendedName>
</protein>
<feature type="domain" description="Receptor L-domain" evidence="2">
    <location>
        <begin position="626"/>
        <end position="738"/>
    </location>
</feature>
<dbReference type="InterPro" id="IPR000494">
    <property type="entry name" value="Rcpt_L-dom"/>
</dbReference>
<feature type="domain" description="Receptor L-domain" evidence="2">
    <location>
        <begin position="778"/>
        <end position="871"/>
    </location>
</feature>
<dbReference type="EMBL" id="CP090895">
    <property type="protein sequence ID" value="ULT87100.1"/>
    <property type="molecule type" value="Genomic_DNA"/>
</dbReference>
<dbReference type="InterPro" id="IPR036941">
    <property type="entry name" value="Rcpt_L-dom_sf"/>
</dbReference>
<dbReference type="Proteomes" id="UP000827892">
    <property type="component" value="Chromosome V"/>
</dbReference>
<name>A0AAE9CZ64_CAEBR</name>
<organism evidence="3 4">
    <name type="scientific">Caenorhabditis briggsae</name>
    <dbReference type="NCBI Taxonomy" id="6238"/>
    <lineage>
        <taxon>Eukaryota</taxon>
        <taxon>Metazoa</taxon>
        <taxon>Ecdysozoa</taxon>
        <taxon>Nematoda</taxon>
        <taxon>Chromadorea</taxon>
        <taxon>Rhabditida</taxon>
        <taxon>Rhabditina</taxon>
        <taxon>Rhabditomorpha</taxon>
        <taxon>Rhabditoidea</taxon>
        <taxon>Rhabditidae</taxon>
        <taxon>Peloderinae</taxon>
        <taxon>Caenorhabditis</taxon>
    </lineage>
</organism>
<feature type="transmembrane region" description="Helical" evidence="1">
    <location>
        <begin position="924"/>
        <end position="943"/>
    </location>
</feature>
<evidence type="ECO:0000313" key="4">
    <source>
        <dbReference type="Proteomes" id="UP000827892"/>
    </source>
</evidence>
<dbReference type="InterPro" id="IPR053079">
    <property type="entry name" value="SPS2_domain"/>
</dbReference>
<feature type="domain" description="Receptor L-domain" evidence="2">
    <location>
        <begin position="352"/>
        <end position="445"/>
    </location>
</feature>
<dbReference type="PANTHER" id="PTHR21662:SF14">
    <property type="entry name" value="INSULIN_EGF-RECEPTOR L DOMAIN PROTEIN-RELATED"/>
    <property type="match status" value="1"/>
</dbReference>
<feature type="domain" description="Receptor L-domain" evidence="2">
    <location>
        <begin position="201"/>
        <end position="312"/>
    </location>
</feature>
<dbReference type="Gene3D" id="3.80.20.20">
    <property type="entry name" value="Receptor L-domain"/>
    <property type="match status" value="6"/>
</dbReference>
<evidence type="ECO:0000256" key="1">
    <source>
        <dbReference type="SAM" id="Phobius"/>
    </source>
</evidence>
<reference evidence="3 4" key="1">
    <citation type="submission" date="2022-02" db="EMBL/GenBank/DDBJ databases">
        <title>Chromosome-level reference genomes for two strains of Caenorhabditis briggsae: an improved platform for comparative genomics.</title>
        <authorList>
            <person name="Stevens L."/>
            <person name="Andersen E.C."/>
        </authorList>
    </citation>
    <scope>NUCLEOTIDE SEQUENCE [LARGE SCALE GENOMIC DNA]</scope>
    <source>
        <strain evidence="3">QX1410_ONT</strain>
        <tissue evidence="3">Whole-organism</tissue>
    </source>
</reference>
<keyword evidence="1" id="KW-0812">Transmembrane</keyword>
<keyword evidence="1" id="KW-0472">Membrane</keyword>
<dbReference type="SUPFAM" id="SSF52058">
    <property type="entry name" value="L domain-like"/>
    <property type="match status" value="6"/>
</dbReference>
<dbReference type="PANTHER" id="PTHR21662">
    <property type="entry name" value="RECEPTOR PROTEIN-TYROSINE KINASE"/>
    <property type="match status" value="1"/>
</dbReference>
<sequence length="945" mass="108283">MKILYILQVFLINYSNQDIAESLKHVLNSYKHVSDPKCVFNYTEVNSRTIKHFPKCDEVFGILVINENTDLEVSQLKKAFSKMTVLYGGIRVEYSKFENLNFLTVDQDGWFYMYCETYGVYIWNNQNLTDVYGLWDVYLAEDGDGRECDFRMENNPKLNAENFCTYGSMYMFMDLKVKGNMKDCGCQGDELTQSSFPNYNNCTKLFSGFHLDNQTMVNNLDALSNLDTIRGGIDIHNAGVTNLSFFGNLQIIEVNNEMDHEKLILNIAGNALLEKLAIPYLRELSNSKDGVKLARIERNHPDFCLTIEEIAFFLENHVFFVSLEMKLCEDTRTRISNINVCRYRSMKSLEENCNLIIGDIIINSRDEEYIHKLSNVLYLFGSLAIQNTTLDRLDSLYNLRYILHLNNPNPIFQIVGNKKLKEARLVDVENVITNGNRTAIFQGNHPDLFQDGGGDCRLFDGMDNDETNYRLRLDFIGGDCGEEVMIVHRSSWRIQILKSQLEKAFQNMTSLYGGLRIENSKMTNLSFFPAAQNGLLKIICKTYGVYIQNNQNLKDVSSLEKMYMYEDEFGEECDYRIENNTKLDAEDLCDTGYPRFFMDLKVKGNMKDCGCQGDEIIHLSLPNYKNCTKLFRGLNYENEIMINNLDALSNLEVIKGGINIQDSGVHNLSFLENLTSLKVNNLIVGQKLILNLVGNVILERLAFPHLPELKNMDGKGVKLANIKFNHPSLCLTIEEYCFFLENNVSFIHLDTKLCKYTKNETSTMNICRFQSMKELEDNCNLVIGDIIMKSGDEENFQKLKDLVYLFGSLVIENTTIENMEPLDKLRYILHLNGSNPIVQIVGNQKLKRAYLPSVQNIVVNGNRTAIFQDNHPEFFKNEEGSCSLFSLFEGVDSDESKLRLRLDYIGGDCGEEVVIVYRSSSSKLSVLIVFSFVIVLHFVSVHCNN</sequence>
<dbReference type="AlphaFoldDB" id="A0AAE9CZ64"/>
<gene>
    <name evidence="3" type="ORF">L3Y34_006692</name>
</gene>
<keyword evidence="1" id="KW-1133">Transmembrane helix</keyword>
<proteinExistence type="predicted"/>